<accession>Q8RAU7</accession>
<dbReference type="AlphaFoldDB" id="Q8RAU7"/>
<evidence type="ECO:0000313" key="10">
    <source>
        <dbReference type="Proteomes" id="UP000000555"/>
    </source>
</evidence>
<dbReference type="GO" id="GO:0046872">
    <property type="term" value="F:metal ion binding"/>
    <property type="evidence" value="ECO:0007669"/>
    <property type="project" value="UniProtKB-KW"/>
</dbReference>
<keyword evidence="6 7" id="KW-0472">Membrane</keyword>
<feature type="transmembrane region" description="Helical" evidence="7">
    <location>
        <begin position="222"/>
        <end position="245"/>
    </location>
</feature>
<dbReference type="HOGENOM" id="CLU_033147_0_0_9"/>
<evidence type="ECO:0000256" key="4">
    <source>
        <dbReference type="ARBA" id="ARBA00023004"/>
    </source>
</evidence>
<evidence type="ECO:0000259" key="8">
    <source>
        <dbReference type="PROSITE" id="PS51379"/>
    </source>
</evidence>
<feature type="transmembrane region" description="Helical" evidence="7">
    <location>
        <begin position="189"/>
        <end position="210"/>
    </location>
</feature>
<dbReference type="eggNOG" id="COG0348">
    <property type="taxonomic scope" value="Bacteria"/>
</dbReference>
<evidence type="ECO:0000313" key="9">
    <source>
        <dbReference type="EMBL" id="AAM24339.1"/>
    </source>
</evidence>
<evidence type="ECO:0000256" key="2">
    <source>
        <dbReference type="ARBA" id="ARBA00022475"/>
    </source>
</evidence>
<dbReference type="PROSITE" id="PS51379">
    <property type="entry name" value="4FE4S_FER_2"/>
    <property type="match status" value="1"/>
</dbReference>
<evidence type="ECO:0000256" key="6">
    <source>
        <dbReference type="ARBA" id="ARBA00023136"/>
    </source>
</evidence>
<dbReference type="Proteomes" id="UP000000555">
    <property type="component" value="Chromosome"/>
</dbReference>
<proteinExistence type="predicted"/>
<keyword evidence="10" id="KW-1185">Reference proteome</keyword>
<dbReference type="SUPFAM" id="SSF54862">
    <property type="entry name" value="4Fe-4S ferredoxins"/>
    <property type="match status" value="1"/>
</dbReference>
<name>Q8RAU7_CALS4</name>
<dbReference type="EMBL" id="AE008691">
    <property type="protein sequence ID" value="AAM24339.1"/>
    <property type="molecule type" value="Genomic_DNA"/>
</dbReference>
<evidence type="ECO:0000256" key="7">
    <source>
        <dbReference type="SAM" id="Phobius"/>
    </source>
</evidence>
<keyword evidence="7" id="KW-0812">Transmembrane</keyword>
<dbReference type="KEGG" id="tte:TTE1096"/>
<sequence>MWKPGHSLSLTPKSKAAHIEKSGFDRLNFIKTSILYQFFIIPYLYSDIVEIKYKGEIRMHKKKIHIRTLIQIFFFILILLISINKTLSEKGISIPYIPTASLHALCPFGGVVTIYQYLTTGTFIQKIHESSFVLMIIGFIIAILFGPLFCGWICPFGTFQEFIGKLGKKIFKKRFNNFVPYKYDKYLRYLRYFVFAWVLYATIVAGKLIFQDVDPYYALFNFWNGEIAVGSIVILFITIILSLFIERPWCKYLCPYGAVLGIFNLIRIFPIKRNNKTCINCKMCDRNCPMNIKVSEKTIIRDHQCISCLKCTSEYSCPINNTVTIESIIPYKS</sequence>
<keyword evidence="7" id="KW-1133">Transmembrane helix</keyword>
<feature type="transmembrane region" description="Helical" evidence="7">
    <location>
        <begin position="132"/>
        <end position="159"/>
    </location>
</feature>
<feature type="transmembrane region" description="Helical" evidence="7">
    <location>
        <begin position="66"/>
        <end position="83"/>
    </location>
</feature>
<evidence type="ECO:0000256" key="5">
    <source>
        <dbReference type="ARBA" id="ARBA00023014"/>
    </source>
</evidence>
<dbReference type="Pfam" id="PF12801">
    <property type="entry name" value="Fer4_5"/>
    <property type="match status" value="2"/>
</dbReference>
<keyword evidence="5" id="KW-0411">Iron-sulfur</keyword>
<evidence type="ECO:0000256" key="1">
    <source>
        <dbReference type="ARBA" id="ARBA00004236"/>
    </source>
</evidence>
<feature type="transmembrane region" description="Helical" evidence="7">
    <location>
        <begin position="27"/>
        <end position="45"/>
    </location>
</feature>
<dbReference type="GO" id="GO:0051536">
    <property type="term" value="F:iron-sulfur cluster binding"/>
    <property type="evidence" value="ECO:0007669"/>
    <property type="project" value="UniProtKB-KW"/>
</dbReference>
<comment type="subcellular location">
    <subcellularLocation>
        <location evidence="1">Cell membrane</location>
    </subcellularLocation>
</comment>
<keyword evidence="3" id="KW-0479">Metal-binding</keyword>
<evidence type="ECO:0000256" key="3">
    <source>
        <dbReference type="ARBA" id="ARBA00022723"/>
    </source>
</evidence>
<reference evidence="9 10" key="1">
    <citation type="journal article" date="2002" name="Genome Res.">
        <title>A complete sequence of the T. tengcongensis genome.</title>
        <authorList>
            <person name="Bao Q."/>
            <person name="Tian Y."/>
            <person name="Li W."/>
            <person name="Xu Z."/>
            <person name="Xuan Z."/>
            <person name="Hu S."/>
            <person name="Dong W."/>
            <person name="Yang J."/>
            <person name="Chen Y."/>
            <person name="Xue Y."/>
            <person name="Xu Y."/>
            <person name="Lai X."/>
            <person name="Huang L."/>
            <person name="Dong X."/>
            <person name="Ma Y."/>
            <person name="Ling L."/>
            <person name="Tan H."/>
            <person name="Chen R."/>
            <person name="Wang J."/>
            <person name="Yu J."/>
            <person name="Yang H."/>
        </authorList>
    </citation>
    <scope>NUCLEOTIDE SEQUENCE [LARGE SCALE GENOMIC DNA]</scope>
    <source>
        <strain evidence="10">DSM 15242 / JCM 11007 / NBRC 100824 / MB4</strain>
    </source>
</reference>
<dbReference type="PANTHER" id="PTHR30224:SF4">
    <property type="entry name" value="ELECTRON TRANSPORT PROTEIN YCCM-RELATED"/>
    <property type="match status" value="1"/>
</dbReference>
<dbReference type="PANTHER" id="PTHR30224">
    <property type="entry name" value="ELECTRON TRANSPORT PROTEIN"/>
    <property type="match status" value="1"/>
</dbReference>
<dbReference type="InterPro" id="IPR052378">
    <property type="entry name" value="NosR_regulator"/>
</dbReference>
<protein>
    <submittedName>
        <fullName evidence="9">Polyferredoxin</fullName>
    </submittedName>
</protein>
<dbReference type="InterPro" id="IPR017896">
    <property type="entry name" value="4Fe4S_Fe-S-bd"/>
</dbReference>
<gene>
    <name evidence="9" type="primary">NapH</name>
    <name evidence="9" type="ordered locus">TTE1096</name>
</gene>
<organism evidence="9 10">
    <name type="scientific">Caldanaerobacter subterraneus subsp. tengcongensis (strain DSM 15242 / JCM 11007 / NBRC 100824 / MB4)</name>
    <name type="common">Thermoanaerobacter tengcongensis</name>
    <dbReference type="NCBI Taxonomy" id="273068"/>
    <lineage>
        <taxon>Bacteria</taxon>
        <taxon>Bacillati</taxon>
        <taxon>Bacillota</taxon>
        <taxon>Clostridia</taxon>
        <taxon>Thermoanaerobacterales</taxon>
        <taxon>Thermoanaerobacteraceae</taxon>
        <taxon>Caldanaerobacter</taxon>
    </lineage>
</organism>
<feature type="domain" description="4Fe-4S ferredoxin-type" evidence="8">
    <location>
        <begin position="269"/>
        <end position="297"/>
    </location>
</feature>
<keyword evidence="2" id="KW-1003">Cell membrane</keyword>
<dbReference type="STRING" id="273068.TTE1096"/>
<feature type="transmembrane region" description="Helical" evidence="7">
    <location>
        <begin position="252"/>
        <end position="271"/>
    </location>
</feature>
<dbReference type="PROSITE" id="PS00198">
    <property type="entry name" value="4FE4S_FER_1"/>
    <property type="match status" value="1"/>
</dbReference>
<keyword evidence="4" id="KW-0408">Iron</keyword>
<dbReference type="GO" id="GO:0005886">
    <property type="term" value="C:plasma membrane"/>
    <property type="evidence" value="ECO:0007669"/>
    <property type="project" value="UniProtKB-SubCell"/>
</dbReference>
<dbReference type="InterPro" id="IPR017900">
    <property type="entry name" value="4Fe4S_Fe_S_CS"/>
</dbReference>